<dbReference type="InterPro" id="IPR003653">
    <property type="entry name" value="Peptidase_C48_C"/>
</dbReference>
<evidence type="ECO:0000313" key="5">
    <source>
        <dbReference type="EnsemblPlants" id="cds.evm.model.04.609"/>
    </source>
</evidence>
<evidence type="ECO:0000256" key="3">
    <source>
        <dbReference type="ARBA" id="ARBA00022801"/>
    </source>
</evidence>
<dbReference type="EnsemblPlants" id="evm.model.04.609">
    <property type="protein sequence ID" value="cds.evm.model.04.609"/>
    <property type="gene ID" value="evm.TU.04.609"/>
</dbReference>
<accession>A0A803PI40</accession>
<reference evidence="5" key="1">
    <citation type="submission" date="2018-11" db="EMBL/GenBank/DDBJ databases">
        <authorList>
            <person name="Grassa J C."/>
        </authorList>
    </citation>
    <scope>NUCLEOTIDE SEQUENCE [LARGE SCALE GENOMIC DNA]</scope>
</reference>
<keyword evidence="2" id="KW-0645">Protease</keyword>
<comment type="similarity">
    <text evidence="1">Belongs to the peptidase C48 family.</text>
</comment>
<evidence type="ECO:0000256" key="2">
    <source>
        <dbReference type="ARBA" id="ARBA00022670"/>
    </source>
</evidence>
<organism evidence="5 6">
    <name type="scientific">Cannabis sativa</name>
    <name type="common">Hemp</name>
    <name type="synonym">Marijuana</name>
    <dbReference type="NCBI Taxonomy" id="3483"/>
    <lineage>
        <taxon>Eukaryota</taxon>
        <taxon>Viridiplantae</taxon>
        <taxon>Streptophyta</taxon>
        <taxon>Embryophyta</taxon>
        <taxon>Tracheophyta</taxon>
        <taxon>Spermatophyta</taxon>
        <taxon>Magnoliopsida</taxon>
        <taxon>eudicotyledons</taxon>
        <taxon>Gunneridae</taxon>
        <taxon>Pentapetalae</taxon>
        <taxon>rosids</taxon>
        <taxon>fabids</taxon>
        <taxon>Rosales</taxon>
        <taxon>Cannabaceae</taxon>
        <taxon>Cannabis</taxon>
    </lineage>
</organism>
<name>A0A803PI40_CANSA</name>
<dbReference type="GO" id="GO:0006508">
    <property type="term" value="P:proteolysis"/>
    <property type="evidence" value="ECO:0007669"/>
    <property type="project" value="UniProtKB-KW"/>
</dbReference>
<evidence type="ECO:0000256" key="1">
    <source>
        <dbReference type="ARBA" id="ARBA00005234"/>
    </source>
</evidence>
<evidence type="ECO:0000259" key="4">
    <source>
        <dbReference type="PROSITE" id="PS50600"/>
    </source>
</evidence>
<dbReference type="InterPro" id="IPR038765">
    <property type="entry name" value="Papain-like_cys_pep_sf"/>
</dbReference>
<keyword evidence="3" id="KW-0378">Hydrolase</keyword>
<reference evidence="5" key="2">
    <citation type="submission" date="2021-03" db="UniProtKB">
        <authorList>
            <consortium name="EnsemblPlants"/>
        </authorList>
    </citation>
    <scope>IDENTIFICATION</scope>
</reference>
<sequence length="441" mass="51301">MPPKLIVPFPEHFTDRVTYRGSGIFSLNFTKGPTDDEKEAMLGFNRLINLYFNRLDNMKTELLQNKFLACETLVVMKGLHPRPDEEAYVRTITYNGAEVLVEMGVDETQPPKTEGWLGPYDGAALQNRPADPTPEPSMEEDADVYSTVMILLLMIHLVLLWMPPSFPYMTASLKFGKRKRVPPTWFNDYAEMKKKARPSSASFDPLSPPDERLLDSFRRWLCGAIPNHCLRDVKTDDYGPSWFFRLLSLREWIQDSHIDACAHMIRRRRYFFSNTFCQRGIVLSTYVADIMHGVWNAHKGPRADFIWGDEILMYCKGVQTKFYPKWEGNDFLYFVLNLREQRHWIAVEVDIELWKIIVYNCDSTICSKIDLKDNSQIPIMQYTRASHNIFPKAKTSGGCGVYAIESVHHLMMQHPLVDVCDSNLRTFWEQWCVDLFYKNLS</sequence>
<dbReference type="EMBL" id="UZAU01000365">
    <property type="status" value="NOT_ANNOTATED_CDS"/>
    <property type="molecule type" value="Genomic_DNA"/>
</dbReference>
<dbReference type="AlphaFoldDB" id="A0A803PI40"/>
<dbReference type="Gramene" id="evm.model.04.609">
    <property type="protein sequence ID" value="cds.evm.model.04.609"/>
    <property type="gene ID" value="evm.TU.04.609"/>
</dbReference>
<dbReference type="GO" id="GO:0008234">
    <property type="term" value="F:cysteine-type peptidase activity"/>
    <property type="evidence" value="ECO:0007669"/>
    <property type="project" value="InterPro"/>
</dbReference>
<keyword evidence="6" id="KW-1185">Reference proteome</keyword>
<dbReference type="SUPFAM" id="SSF54001">
    <property type="entry name" value="Cysteine proteinases"/>
    <property type="match status" value="1"/>
</dbReference>
<feature type="domain" description="Ubiquitin-like protease family profile" evidence="4">
    <location>
        <begin position="223"/>
        <end position="410"/>
    </location>
</feature>
<dbReference type="Pfam" id="PF02902">
    <property type="entry name" value="Peptidase_C48"/>
    <property type="match status" value="1"/>
</dbReference>
<protein>
    <recommendedName>
        <fullName evidence="4">Ubiquitin-like protease family profile domain-containing protein</fullName>
    </recommendedName>
</protein>
<dbReference type="Gene3D" id="3.40.395.10">
    <property type="entry name" value="Adenoviral Proteinase, Chain A"/>
    <property type="match status" value="1"/>
</dbReference>
<dbReference type="Proteomes" id="UP000596661">
    <property type="component" value="Chromosome 4"/>
</dbReference>
<proteinExistence type="inferred from homology"/>
<dbReference type="PROSITE" id="PS50600">
    <property type="entry name" value="ULP_PROTEASE"/>
    <property type="match status" value="1"/>
</dbReference>
<evidence type="ECO:0000313" key="6">
    <source>
        <dbReference type="Proteomes" id="UP000596661"/>
    </source>
</evidence>